<evidence type="ECO:0000313" key="2">
    <source>
        <dbReference type="EMBL" id="OON23247.1"/>
    </source>
</evidence>
<dbReference type="Pfam" id="PF01221">
    <property type="entry name" value="Dynein_light"/>
    <property type="match status" value="1"/>
</dbReference>
<protein>
    <recommendedName>
        <fullName evidence="1">Dynein light chain</fullName>
    </recommendedName>
</protein>
<name>A0A1S8X990_OPIVI</name>
<keyword evidence="1" id="KW-0493">Microtubule</keyword>
<reference evidence="2 3" key="1">
    <citation type="submission" date="2015-03" db="EMBL/GenBank/DDBJ databases">
        <title>Draft genome of the nematode, Opisthorchis viverrini.</title>
        <authorList>
            <person name="Mitreva M."/>
        </authorList>
    </citation>
    <scope>NUCLEOTIDE SEQUENCE [LARGE SCALE GENOMIC DNA]</scope>
    <source>
        <strain evidence="2">Khon Kaen</strain>
    </source>
</reference>
<evidence type="ECO:0000256" key="1">
    <source>
        <dbReference type="RuleBase" id="RU365010"/>
    </source>
</evidence>
<dbReference type="SUPFAM" id="SSF54648">
    <property type="entry name" value="DLC"/>
    <property type="match status" value="1"/>
</dbReference>
<dbReference type="InterPro" id="IPR001372">
    <property type="entry name" value="Dynein_light_chain_typ-1/2"/>
</dbReference>
<comment type="similarity">
    <text evidence="1">Belongs to the dynein light chain family.</text>
</comment>
<dbReference type="FunFam" id="3.30.740.10:FF:000006">
    <property type="entry name" value="Dynein light chain"/>
    <property type="match status" value="1"/>
</dbReference>
<organism evidence="2 3">
    <name type="scientific">Opisthorchis viverrini</name>
    <name type="common">Southeast Asian liver fluke</name>
    <dbReference type="NCBI Taxonomy" id="6198"/>
    <lineage>
        <taxon>Eukaryota</taxon>
        <taxon>Metazoa</taxon>
        <taxon>Spiralia</taxon>
        <taxon>Lophotrochozoa</taxon>
        <taxon>Platyhelminthes</taxon>
        <taxon>Trematoda</taxon>
        <taxon>Digenea</taxon>
        <taxon>Opisthorchiida</taxon>
        <taxon>Opisthorchiata</taxon>
        <taxon>Opisthorchiidae</taxon>
        <taxon>Opisthorchis</taxon>
    </lineage>
</organism>
<dbReference type="InterPro" id="IPR037177">
    <property type="entry name" value="DLC_sf"/>
</dbReference>
<dbReference type="GO" id="GO:0005868">
    <property type="term" value="C:cytoplasmic dynein complex"/>
    <property type="evidence" value="ECO:0007669"/>
    <property type="project" value="TreeGrafter"/>
</dbReference>
<dbReference type="SMART" id="SM01375">
    <property type="entry name" value="Dynein_light"/>
    <property type="match status" value="1"/>
</dbReference>
<comment type="subcellular location">
    <subcellularLocation>
        <location evidence="1">Cytoplasm</location>
        <location evidence="1">Cytoskeleton</location>
    </subcellularLocation>
</comment>
<dbReference type="GO" id="GO:0007017">
    <property type="term" value="P:microtubule-based process"/>
    <property type="evidence" value="ECO:0007669"/>
    <property type="project" value="InterPro"/>
</dbReference>
<dbReference type="PANTHER" id="PTHR11886">
    <property type="entry name" value="DYNEIN LIGHT CHAIN"/>
    <property type="match status" value="1"/>
</dbReference>
<dbReference type="Proteomes" id="UP000243686">
    <property type="component" value="Unassembled WGS sequence"/>
</dbReference>
<dbReference type="Gene3D" id="3.30.740.10">
    <property type="entry name" value="Protein Inhibitor Of Neuronal Nitric Oxide Synthase"/>
    <property type="match status" value="1"/>
</dbReference>
<dbReference type="EMBL" id="KV891580">
    <property type="protein sequence ID" value="OON23247.1"/>
    <property type="molecule type" value="Genomic_DNA"/>
</dbReference>
<keyword evidence="1" id="KW-0243">Dynein</keyword>
<gene>
    <name evidence="2" type="ORF">X801_00841</name>
</gene>
<keyword evidence="1" id="KW-0505">Motor protein</keyword>
<dbReference type="GO" id="GO:0005874">
    <property type="term" value="C:microtubule"/>
    <property type="evidence" value="ECO:0007669"/>
    <property type="project" value="UniProtKB-KW"/>
</dbReference>
<evidence type="ECO:0000313" key="3">
    <source>
        <dbReference type="Proteomes" id="UP000243686"/>
    </source>
</evidence>
<dbReference type="GO" id="GO:0045505">
    <property type="term" value="F:dynein intermediate chain binding"/>
    <property type="evidence" value="ECO:0007669"/>
    <property type="project" value="TreeGrafter"/>
</dbReference>
<keyword evidence="1" id="KW-0963">Cytoplasm</keyword>
<keyword evidence="3" id="KW-1185">Reference proteome</keyword>
<accession>A0A1S8X990</accession>
<keyword evidence="1" id="KW-0206">Cytoskeleton</keyword>
<sequence length="89" mass="10479">MDERKAVIKVCELDERVADEAIHEAAYALDKYQDSKDVADHLKKYFDKKYERTWHCIIGNNFGSSITHGERGLLHFTLDNRTFLLYKWG</sequence>
<proteinExistence type="inferred from homology"/>
<dbReference type="AlphaFoldDB" id="A0A1S8X990"/>
<dbReference type="PANTHER" id="PTHR11886:SF35">
    <property type="entry name" value="DYNEIN LIGHT CHAIN"/>
    <property type="match status" value="1"/>
</dbReference>